<evidence type="ECO:0000256" key="2">
    <source>
        <dbReference type="SAM" id="Phobius"/>
    </source>
</evidence>
<evidence type="ECO:0000313" key="4">
    <source>
        <dbReference type="EMBL" id="OJJ57155.1"/>
    </source>
</evidence>
<dbReference type="InterPro" id="IPR046623">
    <property type="entry name" value="DUF6536"/>
</dbReference>
<dbReference type="RefSeq" id="XP_040700961.1">
    <property type="nucleotide sequence ID" value="XM_040849721.1"/>
</dbReference>
<feature type="transmembrane region" description="Helical" evidence="2">
    <location>
        <begin position="153"/>
        <end position="170"/>
    </location>
</feature>
<dbReference type="EMBL" id="KV878589">
    <property type="protein sequence ID" value="OJJ57155.1"/>
    <property type="molecule type" value="Genomic_DNA"/>
</dbReference>
<feature type="transmembrane region" description="Helical" evidence="2">
    <location>
        <begin position="548"/>
        <end position="572"/>
    </location>
</feature>
<dbReference type="Proteomes" id="UP000184356">
    <property type="component" value="Unassembled WGS sequence"/>
</dbReference>
<feature type="region of interest" description="Disordered" evidence="1">
    <location>
        <begin position="1"/>
        <end position="29"/>
    </location>
</feature>
<feature type="transmembrane region" description="Helical" evidence="2">
    <location>
        <begin position="431"/>
        <end position="452"/>
    </location>
</feature>
<dbReference type="GeneID" id="63765794"/>
<dbReference type="OrthoDB" id="5429634at2759"/>
<feature type="transmembrane region" description="Helical" evidence="2">
    <location>
        <begin position="44"/>
        <end position="69"/>
    </location>
</feature>
<feature type="transmembrane region" description="Helical" evidence="2">
    <location>
        <begin position="592"/>
        <end position="614"/>
    </location>
</feature>
<dbReference type="PANTHER" id="PTHR35395">
    <property type="entry name" value="DUF6536 DOMAIN-CONTAINING PROTEIN"/>
    <property type="match status" value="1"/>
</dbReference>
<feature type="domain" description="DUF6536" evidence="3">
    <location>
        <begin position="43"/>
        <end position="189"/>
    </location>
</feature>
<dbReference type="Pfam" id="PF20163">
    <property type="entry name" value="DUF6536"/>
    <property type="match status" value="1"/>
</dbReference>
<name>A0A1L9TCN8_9EURO</name>
<sequence length="696" mass="77376">MDSHAQEEDHELMPLNNPQSASRDKNKPRLKQGRLHRWFSGARLTLALASAASILVFAFNLGFLLWVVARDRLEEDRGLLYEGDCDSVRHLSTGLHLLINILGTTLLGASNYGMQCLCAPTRKDIDKAHGKGTWLDIGAPSIRNLFHIPVKRTILWIFLVLSSLPLHLVYNSTIFPTTAAYAYTVFAGPDSDDIPAPEDIGIDGADADALAWLHTCAQNGTLIRLDVYDCIEAYAIAFQTKHGDLILVTEDVNATSEYEVVTFEDVYIPDSGVTYRGDPYEWLCPNNLTDSCSSYLPSLYSDAEQDSWVVYGNNANYTVTSCLSAPLPERCKLQYSLPLTITVIVINLVKAAILCYMSVTTSELPILTTGDAVASFLHRPDGRTLGRCLMSGEELRKIQDDWTVRERRHWPLFYMGHRTRWYSAVSRCKRVIVVILWAIALGICGILLAMGLSSDGHGVWDAEFGAINAQALIKGDNWPATLIQNTIIANIPQVVFSTLYFVLNSVVTTMALAAEWSQYAVSRRGIRVSWNPQYAQRSRYFLSLPYRFAIPLMAASAIMHWLISESLFLVGIEAYDQSFVRNPDRDLVTCGYTPVAIVSSMAVWTFMFACLVVLSCMKFASGMYVADSCSMAIAAACHPKYNPNLDEFDPRQDLHPPEGIEFMPLKWGALPVLGPLGHCSFSADEVEAPQAGRQYQ</sequence>
<feature type="transmembrane region" description="Helical" evidence="2">
    <location>
        <begin position="335"/>
        <end position="357"/>
    </location>
</feature>
<dbReference type="PANTHER" id="PTHR35395:SF1">
    <property type="entry name" value="DUF6536 DOMAIN-CONTAINING PROTEIN"/>
    <property type="match status" value="1"/>
</dbReference>
<organism evidence="4 5">
    <name type="scientific">Aspergillus sydowii CBS 593.65</name>
    <dbReference type="NCBI Taxonomy" id="1036612"/>
    <lineage>
        <taxon>Eukaryota</taxon>
        <taxon>Fungi</taxon>
        <taxon>Dikarya</taxon>
        <taxon>Ascomycota</taxon>
        <taxon>Pezizomycotina</taxon>
        <taxon>Eurotiomycetes</taxon>
        <taxon>Eurotiomycetidae</taxon>
        <taxon>Eurotiales</taxon>
        <taxon>Aspergillaceae</taxon>
        <taxon>Aspergillus</taxon>
        <taxon>Aspergillus subgen. Nidulantes</taxon>
    </lineage>
</organism>
<keyword evidence="2" id="KW-0472">Membrane</keyword>
<dbReference type="AlphaFoldDB" id="A0A1L9TCN8"/>
<dbReference type="VEuPathDB" id="FungiDB:ASPSYDRAFT_59545"/>
<accession>A0A1L9TCN8</accession>
<reference evidence="5" key="1">
    <citation type="journal article" date="2017" name="Genome Biol.">
        <title>Comparative genomics reveals high biological diversity and specific adaptations in the industrially and medically important fungal genus Aspergillus.</title>
        <authorList>
            <person name="de Vries R.P."/>
            <person name="Riley R."/>
            <person name="Wiebenga A."/>
            <person name="Aguilar-Osorio G."/>
            <person name="Amillis S."/>
            <person name="Uchima C.A."/>
            <person name="Anderluh G."/>
            <person name="Asadollahi M."/>
            <person name="Askin M."/>
            <person name="Barry K."/>
            <person name="Battaglia E."/>
            <person name="Bayram O."/>
            <person name="Benocci T."/>
            <person name="Braus-Stromeyer S.A."/>
            <person name="Caldana C."/>
            <person name="Canovas D."/>
            <person name="Cerqueira G.C."/>
            <person name="Chen F."/>
            <person name="Chen W."/>
            <person name="Choi C."/>
            <person name="Clum A."/>
            <person name="Dos Santos R.A."/>
            <person name="Damasio A.R."/>
            <person name="Diallinas G."/>
            <person name="Emri T."/>
            <person name="Fekete E."/>
            <person name="Flipphi M."/>
            <person name="Freyberg S."/>
            <person name="Gallo A."/>
            <person name="Gournas C."/>
            <person name="Habgood R."/>
            <person name="Hainaut M."/>
            <person name="Harispe M.L."/>
            <person name="Henrissat B."/>
            <person name="Hilden K.S."/>
            <person name="Hope R."/>
            <person name="Hossain A."/>
            <person name="Karabika E."/>
            <person name="Karaffa L."/>
            <person name="Karanyi Z."/>
            <person name="Krasevec N."/>
            <person name="Kuo A."/>
            <person name="Kusch H."/>
            <person name="LaButti K."/>
            <person name="Lagendijk E.L."/>
            <person name="Lapidus A."/>
            <person name="Levasseur A."/>
            <person name="Lindquist E."/>
            <person name="Lipzen A."/>
            <person name="Logrieco A.F."/>
            <person name="MacCabe A."/>
            <person name="Maekelae M.R."/>
            <person name="Malavazi I."/>
            <person name="Melin P."/>
            <person name="Meyer V."/>
            <person name="Mielnichuk N."/>
            <person name="Miskei M."/>
            <person name="Molnar A.P."/>
            <person name="Mule G."/>
            <person name="Ngan C.Y."/>
            <person name="Orejas M."/>
            <person name="Orosz E."/>
            <person name="Ouedraogo J.P."/>
            <person name="Overkamp K.M."/>
            <person name="Park H.-S."/>
            <person name="Perrone G."/>
            <person name="Piumi F."/>
            <person name="Punt P.J."/>
            <person name="Ram A.F."/>
            <person name="Ramon A."/>
            <person name="Rauscher S."/>
            <person name="Record E."/>
            <person name="Riano-Pachon D.M."/>
            <person name="Robert V."/>
            <person name="Roehrig J."/>
            <person name="Ruller R."/>
            <person name="Salamov A."/>
            <person name="Salih N.S."/>
            <person name="Samson R.A."/>
            <person name="Sandor E."/>
            <person name="Sanguinetti M."/>
            <person name="Schuetze T."/>
            <person name="Sepcic K."/>
            <person name="Shelest E."/>
            <person name="Sherlock G."/>
            <person name="Sophianopoulou V."/>
            <person name="Squina F.M."/>
            <person name="Sun H."/>
            <person name="Susca A."/>
            <person name="Todd R.B."/>
            <person name="Tsang A."/>
            <person name="Unkles S.E."/>
            <person name="van de Wiele N."/>
            <person name="van Rossen-Uffink D."/>
            <person name="Oliveira J.V."/>
            <person name="Vesth T.C."/>
            <person name="Visser J."/>
            <person name="Yu J.-H."/>
            <person name="Zhou M."/>
            <person name="Andersen M.R."/>
            <person name="Archer D.B."/>
            <person name="Baker S.E."/>
            <person name="Benoit I."/>
            <person name="Brakhage A.A."/>
            <person name="Braus G.H."/>
            <person name="Fischer R."/>
            <person name="Frisvad J.C."/>
            <person name="Goldman G.H."/>
            <person name="Houbraken J."/>
            <person name="Oakley B."/>
            <person name="Pocsi I."/>
            <person name="Scazzocchio C."/>
            <person name="Seiboth B."/>
            <person name="vanKuyk P.A."/>
            <person name="Wortman J."/>
            <person name="Dyer P.S."/>
            <person name="Grigoriev I.V."/>
        </authorList>
    </citation>
    <scope>NUCLEOTIDE SEQUENCE [LARGE SCALE GENOMIC DNA]</scope>
    <source>
        <strain evidence="5">CBS 593.65</strain>
    </source>
</reference>
<gene>
    <name evidence="4" type="ORF">ASPSYDRAFT_59545</name>
</gene>
<keyword evidence="2" id="KW-0812">Transmembrane</keyword>
<evidence type="ECO:0000256" key="1">
    <source>
        <dbReference type="SAM" id="MobiDB-lite"/>
    </source>
</evidence>
<protein>
    <recommendedName>
        <fullName evidence="3">DUF6536 domain-containing protein</fullName>
    </recommendedName>
</protein>
<keyword evidence="5" id="KW-1185">Reference proteome</keyword>
<proteinExistence type="predicted"/>
<evidence type="ECO:0000259" key="3">
    <source>
        <dbReference type="Pfam" id="PF20163"/>
    </source>
</evidence>
<keyword evidence="2" id="KW-1133">Transmembrane helix</keyword>
<evidence type="ECO:0000313" key="5">
    <source>
        <dbReference type="Proteomes" id="UP000184356"/>
    </source>
</evidence>